<dbReference type="GO" id="GO:0050201">
    <property type="term" value="F:fucokinase activity"/>
    <property type="evidence" value="ECO:0007669"/>
    <property type="project" value="TreeGrafter"/>
</dbReference>
<dbReference type="Proteomes" id="UP000028401">
    <property type="component" value="Unassembled WGS sequence"/>
</dbReference>
<dbReference type="InterPro" id="IPR052203">
    <property type="entry name" value="GHMP_Kinase-Related"/>
</dbReference>
<dbReference type="PANTHER" id="PTHR32463">
    <property type="entry name" value="L-FUCOSE KINASE"/>
    <property type="match status" value="1"/>
</dbReference>
<keyword evidence="4" id="KW-0067">ATP-binding</keyword>
<proteinExistence type="inferred from homology"/>
<protein>
    <recommendedName>
        <fullName evidence="10">GHMP kinase</fullName>
    </recommendedName>
</protein>
<dbReference type="EMBL" id="AZSI01000007">
    <property type="protein sequence ID" value="KEY63531.1"/>
    <property type="molecule type" value="Genomic_DNA"/>
</dbReference>
<keyword evidence="2" id="KW-0547">Nucleotide-binding</keyword>
<dbReference type="Pfam" id="PF08544">
    <property type="entry name" value="GHMP_kinases_C"/>
    <property type="match status" value="1"/>
</dbReference>
<dbReference type="RefSeq" id="WP_011836014.1">
    <property type="nucleotide sequence ID" value="NZ_AZSI01000007.1"/>
</dbReference>
<dbReference type="GO" id="GO:0005524">
    <property type="term" value="F:ATP binding"/>
    <property type="evidence" value="ECO:0007669"/>
    <property type="project" value="UniProtKB-KW"/>
</dbReference>
<organism evidence="8 9">
    <name type="scientific">Lactococcus cremoris subsp. cremoris GE214</name>
    <dbReference type="NCBI Taxonomy" id="1415168"/>
    <lineage>
        <taxon>Bacteria</taxon>
        <taxon>Bacillati</taxon>
        <taxon>Bacillota</taxon>
        <taxon>Bacilli</taxon>
        <taxon>Lactobacillales</taxon>
        <taxon>Streptococcaceae</taxon>
        <taxon>Lactococcus</taxon>
        <taxon>Lactococcus cremoris subsp. cremoris</taxon>
    </lineage>
</organism>
<gene>
    <name evidence="8" type="ORF">U725_00306</name>
</gene>
<dbReference type="InterPro" id="IPR014606">
    <property type="entry name" value="Heptose_7-P_kinase"/>
</dbReference>
<reference evidence="8 9" key="1">
    <citation type="submission" date="2014-06" db="EMBL/GenBank/DDBJ databases">
        <title>Draft genome sequence of the putrescine producing strain Lactococcus lactis subsp cremoris GE214.</title>
        <authorList>
            <person name="Ladero V."/>
            <person name="Linares D.M."/>
            <person name="del Rio B."/>
            <person name="Mayo B."/>
            <person name="Martin M.C."/>
            <person name="Fernandez M."/>
            <person name="Alvarez M.A."/>
        </authorList>
    </citation>
    <scope>NUCLEOTIDE SEQUENCE [LARGE SCALE GENOMIC DNA]</scope>
    <source>
        <strain evidence="8 9">GE214</strain>
    </source>
</reference>
<evidence type="ECO:0000256" key="3">
    <source>
        <dbReference type="ARBA" id="ARBA00022777"/>
    </source>
</evidence>
<dbReference type="InterPro" id="IPR036554">
    <property type="entry name" value="GHMP_kinase_C_sf"/>
</dbReference>
<dbReference type="InterPro" id="IPR001174">
    <property type="entry name" value="HddA/FKP"/>
</dbReference>
<dbReference type="PANTHER" id="PTHR32463:SF0">
    <property type="entry name" value="L-FUCOSE KINASE"/>
    <property type="match status" value="1"/>
</dbReference>
<dbReference type="SUPFAM" id="SSF55060">
    <property type="entry name" value="GHMP Kinase, C-terminal domain"/>
    <property type="match status" value="1"/>
</dbReference>
<feature type="domain" description="GHMP kinase C-terminal" evidence="7">
    <location>
        <begin position="228"/>
        <end position="304"/>
    </location>
</feature>
<name>A0A084AE02_LACLC</name>
<dbReference type="SUPFAM" id="SSF54211">
    <property type="entry name" value="Ribosomal protein S5 domain 2-like"/>
    <property type="match status" value="1"/>
</dbReference>
<dbReference type="PROSITE" id="PS00627">
    <property type="entry name" value="GHMP_KINASES_ATP"/>
    <property type="match status" value="1"/>
</dbReference>
<evidence type="ECO:0000259" key="7">
    <source>
        <dbReference type="Pfam" id="PF08544"/>
    </source>
</evidence>
<dbReference type="InterPro" id="IPR006203">
    <property type="entry name" value="GHMP_knse_ATP-bd_CS"/>
</dbReference>
<evidence type="ECO:0000256" key="1">
    <source>
        <dbReference type="ARBA" id="ARBA00022679"/>
    </source>
</evidence>
<dbReference type="SMR" id="A0A084AE02"/>
<dbReference type="PATRIC" id="fig|1415168.3.peg.319"/>
<comment type="similarity">
    <text evidence="5">Belongs to the GHMP kinase family.</text>
</comment>
<dbReference type="PIRSF" id="PIRSF036406">
    <property type="entry name" value="Hept_kin"/>
    <property type="match status" value="1"/>
</dbReference>
<dbReference type="AlphaFoldDB" id="A0A084AE02"/>
<dbReference type="InterPro" id="IPR013750">
    <property type="entry name" value="GHMP_kinase_C_dom"/>
</dbReference>
<evidence type="ECO:0000256" key="2">
    <source>
        <dbReference type="ARBA" id="ARBA00022741"/>
    </source>
</evidence>
<feature type="domain" description="GHMP kinase N-terminal" evidence="6">
    <location>
        <begin position="73"/>
        <end position="153"/>
    </location>
</feature>
<evidence type="ECO:0000259" key="6">
    <source>
        <dbReference type="Pfam" id="PF00288"/>
    </source>
</evidence>
<sequence>MIIVRAPFRVSFAGGGSDIASFYEKNGGCVLSTTIDKYIYLSVHPSFNANETILRYKKSEVVQEISEIGHDIVRACLQKKNIKNIEIHSDADIPAGTGLGSSSTFTTALLTALNSYKGQKTDKEQLAQEACEIEIEDLGNPIGKQDQYAASYGNLNFYRFQKDGSVSVEAVKMSSADKEKMANNLLMFYIGGVHDAPQILSEQSKNIQEVSKEKNLIRMCELAEKLKVELESGNIDALGEILHENWLLKRTLARGISNPRIDEYYQLALEAGALGGKLLGAGGAGFLLLYATQDSKEKIRKALKLPEIKFSYDTEGTKVIYEEK</sequence>
<dbReference type="GO" id="GO:0042352">
    <property type="term" value="P:GDP-L-fucose salvage"/>
    <property type="evidence" value="ECO:0007669"/>
    <property type="project" value="TreeGrafter"/>
</dbReference>
<keyword evidence="1" id="KW-0808">Transferase</keyword>
<dbReference type="Gene3D" id="3.30.230.120">
    <property type="match status" value="1"/>
</dbReference>
<dbReference type="PRINTS" id="PR00960">
    <property type="entry name" value="LMBPPROTEIN"/>
</dbReference>
<keyword evidence="3" id="KW-0418">Kinase</keyword>
<evidence type="ECO:0000313" key="8">
    <source>
        <dbReference type="EMBL" id="KEY63531.1"/>
    </source>
</evidence>
<comment type="caution">
    <text evidence="8">The sequence shown here is derived from an EMBL/GenBank/DDBJ whole genome shotgun (WGS) entry which is preliminary data.</text>
</comment>
<evidence type="ECO:0000313" key="9">
    <source>
        <dbReference type="Proteomes" id="UP000028401"/>
    </source>
</evidence>
<dbReference type="InterPro" id="IPR020568">
    <property type="entry name" value="Ribosomal_Su5_D2-typ_SF"/>
</dbReference>
<dbReference type="Pfam" id="PF00288">
    <property type="entry name" value="GHMP_kinases_N"/>
    <property type="match status" value="1"/>
</dbReference>
<evidence type="ECO:0000256" key="5">
    <source>
        <dbReference type="ARBA" id="ARBA00038121"/>
    </source>
</evidence>
<evidence type="ECO:0000256" key="4">
    <source>
        <dbReference type="ARBA" id="ARBA00022840"/>
    </source>
</evidence>
<dbReference type="InterPro" id="IPR006204">
    <property type="entry name" value="GHMP_kinase_N_dom"/>
</dbReference>
<evidence type="ECO:0008006" key="10">
    <source>
        <dbReference type="Google" id="ProtNLM"/>
    </source>
</evidence>
<accession>A0A084AE02</accession>